<dbReference type="EMBL" id="BONV01000025">
    <property type="protein sequence ID" value="GIG81806.1"/>
    <property type="molecule type" value="Genomic_DNA"/>
</dbReference>
<reference evidence="1 2" key="1">
    <citation type="submission" date="2021-01" db="EMBL/GenBank/DDBJ databases">
        <title>Whole genome shotgun sequence of Planotetraspora kaengkrachanensis NBRC 104272.</title>
        <authorList>
            <person name="Komaki H."/>
            <person name="Tamura T."/>
        </authorList>
    </citation>
    <scope>NUCLEOTIDE SEQUENCE [LARGE SCALE GENOMIC DNA]</scope>
    <source>
        <strain evidence="1 2">NBRC 104272</strain>
    </source>
</reference>
<evidence type="ECO:0000313" key="1">
    <source>
        <dbReference type="EMBL" id="GIG81806.1"/>
    </source>
</evidence>
<protein>
    <submittedName>
        <fullName evidence="1">Uncharacterized protein</fullName>
    </submittedName>
</protein>
<keyword evidence="2" id="KW-1185">Reference proteome</keyword>
<name>A0A8J3V7V5_9ACTN</name>
<dbReference type="Proteomes" id="UP000630097">
    <property type="component" value="Unassembled WGS sequence"/>
</dbReference>
<sequence>MDRATVSPPTPLSKIPIAPLLSGTLPKVRGSCTATHGKNPHNPRSLGVIMQRFGGATADLRLPRP</sequence>
<gene>
    <name evidence="1" type="ORF">Pka01_49330</name>
</gene>
<accession>A0A8J3V7V5</accession>
<organism evidence="1 2">
    <name type="scientific">Planotetraspora kaengkrachanensis</name>
    <dbReference type="NCBI Taxonomy" id="575193"/>
    <lineage>
        <taxon>Bacteria</taxon>
        <taxon>Bacillati</taxon>
        <taxon>Actinomycetota</taxon>
        <taxon>Actinomycetes</taxon>
        <taxon>Streptosporangiales</taxon>
        <taxon>Streptosporangiaceae</taxon>
        <taxon>Planotetraspora</taxon>
    </lineage>
</organism>
<evidence type="ECO:0000313" key="2">
    <source>
        <dbReference type="Proteomes" id="UP000630097"/>
    </source>
</evidence>
<comment type="caution">
    <text evidence="1">The sequence shown here is derived from an EMBL/GenBank/DDBJ whole genome shotgun (WGS) entry which is preliminary data.</text>
</comment>
<proteinExistence type="predicted"/>
<dbReference type="AlphaFoldDB" id="A0A8J3V7V5"/>